<sequence>MIIRFFRVEIYPEYREEFETKFRSLSVGALETQEGCESIEIGFPVESNPNEYSMISKWQSKDKLIEFLGEDWHKAFIPDGMEHYAKQYSVHHYDI</sequence>
<keyword evidence="3" id="KW-1185">Reference proteome</keyword>
<dbReference type="AlphaFoldDB" id="A0A318V4S7"/>
<keyword evidence="2" id="KW-0560">Oxidoreductase</keyword>
<evidence type="ECO:0000313" key="3">
    <source>
        <dbReference type="Proteomes" id="UP000247551"/>
    </source>
</evidence>
<reference evidence="2 3" key="1">
    <citation type="submission" date="2018-06" db="EMBL/GenBank/DDBJ databases">
        <title>Genomic Encyclopedia of Type Strains, Phase III (KMG-III): the genomes of soil and plant-associated and newly described type strains.</title>
        <authorList>
            <person name="Whitman W."/>
        </authorList>
    </citation>
    <scope>NUCLEOTIDE SEQUENCE [LARGE SCALE GENOMIC DNA]</scope>
    <source>
        <strain evidence="2 3">CECT 7730</strain>
    </source>
</reference>
<dbReference type="PROSITE" id="PS51725">
    <property type="entry name" value="ABM"/>
    <property type="match status" value="1"/>
</dbReference>
<organism evidence="2 3">
    <name type="scientific">Marinomonas alcarazii</name>
    <dbReference type="NCBI Taxonomy" id="491949"/>
    <lineage>
        <taxon>Bacteria</taxon>
        <taxon>Pseudomonadati</taxon>
        <taxon>Pseudomonadota</taxon>
        <taxon>Gammaproteobacteria</taxon>
        <taxon>Oceanospirillales</taxon>
        <taxon>Oceanospirillaceae</taxon>
        <taxon>Marinomonas</taxon>
    </lineage>
</organism>
<dbReference type="Proteomes" id="UP000247551">
    <property type="component" value="Unassembled WGS sequence"/>
</dbReference>
<accession>A0A318V4S7</accession>
<dbReference type="EMBL" id="QKLW01000003">
    <property type="protein sequence ID" value="PYF82448.1"/>
    <property type="molecule type" value="Genomic_DNA"/>
</dbReference>
<name>A0A318V4S7_9GAMM</name>
<protein>
    <submittedName>
        <fullName evidence="2">Heme-degrading monooxygenase HmoA</fullName>
    </submittedName>
</protein>
<dbReference type="SUPFAM" id="SSF54909">
    <property type="entry name" value="Dimeric alpha+beta barrel"/>
    <property type="match status" value="1"/>
</dbReference>
<feature type="domain" description="ABM" evidence="1">
    <location>
        <begin position="2"/>
        <end position="93"/>
    </location>
</feature>
<keyword evidence="2" id="KW-0503">Monooxygenase</keyword>
<dbReference type="Pfam" id="PF03992">
    <property type="entry name" value="ABM"/>
    <property type="match status" value="1"/>
</dbReference>
<proteinExistence type="predicted"/>
<dbReference type="Gene3D" id="3.30.70.100">
    <property type="match status" value="1"/>
</dbReference>
<comment type="caution">
    <text evidence="2">The sequence shown here is derived from an EMBL/GenBank/DDBJ whole genome shotgun (WGS) entry which is preliminary data.</text>
</comment>
<dbReference type="RefSeq" id="WP_110574997.1">
    <property type="nucleotide sequence ID" value="NZ_QKLW01000003.1"/>
</dbReference>
<dbReference type="InterPro" id="IPR011008">
    <property type="entry name" value="Dimeric_a/b-barrel"/>
</dbReference>
<gene>
    <name evidence="2" type="ORF">DFP75_103276</name>
</gene>
<dbReference type="GO" id="GO:0004497">
    <property type="term" value="F:monooxygenase activity"/>
    <property type="evidence" value="ECO:0007669"/>
    <property type="project" value="UniProtKB-KW"/>
</dbReference>
<evidence type="ECO:0000259" key="1">
    <source>
        <dbReference type="PROSITE" id="PS51725"/>
    </source>
</evidence>
<dbReference type="InterPro" id="IPR007138">
    <property type="entry name" value="ABM_dom"/>
</dbReference>
<evidence type="ECO:0000313" key="2">
    <source>
        <dbReference type="EMBL" id="PYF82448.1"/>
    </source>
</evidence>